<dbReference type="InterPro" id="IPR036271">
    <property type="entry name" value="Tet_transcr_reg_TetR-rel_C_sf"/>
</dbReference>
<evidence type="ECO:0000256" key="2">
    <source>
        <dbReference type="PROSITE-ProRule" id="PRU00335"/>
    </source>
</evidence>
<gene>
    <name evidence="4" type="ordered locus">Sala_1447</name>
</gene>
<sequence>MTGSETTFSQRDTESPRERRYNAILDAAEALFLEHGYERTSLADIVRRSGGSLATLYDLFGNKQGLLRAIATRWSDETAFCPLDPAVTATMSHVDTLKSYAFRQSDAMQSPRAIALMRMLVSESVRDRDFAAGIYRDIHLPAIAELTELFTRWAAAGEADIDDPQAAAKLFLNIVFGDSMLNALAGIEEESLGREEIDWRLRPFISHFRIGQIH</sequence>
<dbReference type="PANTHER" id="PTHR30055">
    <property type="entry name" value="HTH-TYPE TRANSCRIPTIONAL REGULATOR RUTR"/>
    <property type="match status" value="1"/>
</dbReference>
<dbReference type="Proteomes" id="UP000006578">
    <property type="component" value="Chromosome"/>
</dbReference>
<dbReference type="InterPro" id="IPR039536">
    <property type="entry name" value="TetR_C_Proteobacteria"/>
</dbReference>
<dbReference type="STRING" id="317655.Sala_1447"/>
<dbReference type="SUPFAM" id="SSF46689">
    <property type="entry name" value="Homeodomain-like"/>
    <property type="match status" value="1"/>
</dbReference>
<dbReference type="PROSITE" id="PS50977">
    <property type="entry name" value="HTH_TETR_2"/>
    <property type="match status" value="1"/>
</dbReference>
<keyword evidence="5" id="KW-1185">Reference proteome</keyword>
<feature type="domain" description="HTH tetR-type" evidence="3">
    <location>
        <begin position="18"/>
        <end position="78"/>
    </location>
</feature>
<dbReference type="AlphaFoldDB" id="Q1GT62"/>
<dbReference type="EMBL" id="CP000356">
    <property type="protein sequence ID" value="ABF53160.1"/>
    <property type="molecule type" value="Genomic_DNA"/>
</dbReference>
<dbReference type="Gene3D" id="1.10.10.60">
    <property type="entry name" value="Homeodomain-like"/>
    <property type="match status" value="1"/>
</dbReference>
<dbReference type="RefSeq" id="WP_011541740.1">
    <property type="nucleotide sequence ID" value="NC_008048.1"/>
</dbReference>
<evidence type="ECO:0000313" key="4">
    <source>
        <dbReference type="EMBL" id="ABF53160.1"/>
    </source>
</evidence>
<evidence type="ECO:0000313" key="5">
    <source>
        <dbReference type="Proteomes" id="UP000006578"/>
    </source>
</evidence>
<dbReference type="SUPFAM" id="SSF48498">
    <property type="entry name" value="Tetracyclin repressor-like, C-terminal domain"/>
    <property type="match status" value="1"/>
</dbReference>
<keyword evidence="1 2" id="KW-0238">DNA-binding</keyword>
<accession>Q1GT62</accession>
<evidence type="ECO:0000259" key="3">
    <source>
        <dbReference type="PROSITE" id="PS50977"/>
    </source>
</evidence>
<organism evidence="4 5">
    <name type="scientific">Sphingopyxis alaskensis (strain DSM 13593 / LMG 18877 / RB2256)</name>
    <name type="common">Sphingomonas alaskensis</name>
    <dbReference type="NCBI Taxonomy" id="317655"/>
    <lineage>
        <taxon>Bacteria</taxon>
        <taxon>Pseudomonadati</taxon>
        <taxon>Pseudomonadota</taxon>
        <taxon>Alphaproteobacteria</taxon>
        <taxon>Sphingomonadales</taxon>
        <taxon>Sphingomonadaceae</taxon>
        <taxon>Sphingopyxis</taxon>
    </lineage>
</organism>
<dbReference type="HOGENOM" id="CLU_069356_27_1_5"/>
<evidence type="ECO:0000256" key="1">
    <source>
        <dbReference type="ARBA" id="ARBA00023125"/>
    </source>
</evidence>
<proteinExistence type="predicted"/>
<dbReference type="Pfam" id="PF14246">
    <property type="entry name" value="TetR_C_7"/>
    <property type="match status" value="1"/>
</dbReference>
<dbReference type="eggNOG" id="COG1309">
    <property type="taxonomic scope" value="Bacteria"/>
</dbReference>
<dbReference type="Pfam" id="PF00440">
    <property type="entry name" value="TetR_N"/>
    <property type="match status" value="1"/>
</dbReference>
<dbReference type="GO" id="GO:0000976">
    <property type="term" value="F:transcription cis-regulatory region binding"/>
    <property type="evidence" value="ECO:0007669"/>
    <property type="project" value="TreeGrafter"/>
</dbReference>
<dbReference type="GO" id="GO:0003700">
    <property type="term" value="F:DNA-binding transcription factor activity"/>
    <property type="evidence" value="ECO:0007669"/>
    <property type="project" value="TreeGrafter"/>
</dbReference>
<dbReference type="InterPro" id="IPR009057">
    <property type="entry name" value="Homeodomain-like_sf"/>
</dbReference>
<dbReference type="PRINTS" id="PR00455">
    <property type="entry name" value="HTHTETR"/>
</dbReference>
<protein>
    <submittedName>
        <fullName evidence="4">Transcriptional regulator, TetR family</fullName>
    </submittedName>
</protein>
<dbReference type="InterPro" id="IPR001647">
    <property type="entry name" value="HTH_TetR"/>
</dbReference>
<dbReference type="PANTHER" id="PTHR30055:SF146">
    <property type="entry name" value="HTH-TYPE TRANSCRIPTIONAL DUAL REGULATOR CECR"/>
    <property type="match status" value="1"/>
</dbReference>
<reference evidence="4 5" key="1">
    <citation type="journal article" date="2009" name="Proc. Natl. Acad. Sci. U.S.A.">
        <title>The genomic basis of trophic strategy in marine bacteria.</title>
        <authorList>
            <person name="Lauro F.M."/>
            <person name="McDougald D."/>
            <person name="Thomas T."/>
            <person name="Williams T.J."/>
            <person name="Egan S."/>
            <person name="Rice S."/>
            <person name="DeMaere M.Z."/>
            <person name="Ting L."/>
            <person name="Ertan H."/>
            <person name="Johnson J."/>
            <person name="Ferriera S."/>
            <person name="Lapidus A."/>
            <person name="Anderson I."/>
            <person name="Kyrpides N."/>
            <person name="Munk A.C."/>
            <person name="Detter C."/>
            <person name="Han C.S."/>
            <person name="Brown M.V."/>
            <person name="Robb F.T."/>
            <person name="Kjelleberg S."/>
            <person name="Cavicchioli R."/>
        </authorList>
    </citation>
    <scope>NUCLEOTIDE SEQUENCE [LARGE SCALE GENOMIC DNA]</scope>
    <source>
        <strain evidence="5">DSM 13593 / LMG 18877 / RB2256</strain>
    </source>
</reference>
<name>Q1GT62_SPHAL</name>
<dbReference type="InterPro" id="IPR050109">
    <property type="entry name" value="HTH-type_TetR-like_transc_reg"/>
</dbReference>
<dbReference type="KEGG" id="sal:Sala_1447"/>
<dbReference type="Gene3D" id="1.10.357.10">
    <property type="entry name" value="Tetracycline Repressor, domain 2"/>
    <property type="match status" value="1"/>
</dbReference>
<feature type="DNA-binding region" description="H-T-H motif" evidence="2">
    <location>
        <begin position="41"/>
        <end position="60"/>
    </location>
</feature>